<evidence type="ECO:0000313" key="1">
    <source>
        <dbReference type="EMBL" id="MBX11766.1"/>
    </source>
</evidence>
<accession>A0A2P2L1B9</accession>
<name>A0A2P2L1B9_RHIMU</name>
<reference evidence="1" key="1">
    <citation type="submission" date="2018-02" db="EMBL/GenBank/DDBJ databases">
        <title>Rhizophora mucronata_Transcriptome.</title>
        <authorList>
            <person name="Meera S.P."/>
            <person name="Sreeshan A."/>
            <person name="Augustine A."/>
        </authorList>
    </citation>
    <scope>NUCLEOTIDE SEQUENCE</scope>
    <source>
        <tissue evidence="1">Leaf</tissue>
    </source>
</reference>
<dbReference type="AlphaFoldDB" id="A0A2P2L1B9"/>
<dbReference type="EMBL" id="GGEC01031282">
    <property type="protein sequence ID" value="MBX11766.1"/>
    <property type="molecule type" value="Transcribed_RNA"/>
</dbReference>
<protein>
    <submittedName>
        <fullName evidence="1">Uncharacterized protein</fullName>
    </submittedName>
</protein>
<organism evidence="1">
    <name type="scientific">Rhizophora mucronata</name>
    <name type="common">Asiatic mangrove</name>
    <dbReference type="NCBI Taxonomy" id="61149"/>
    <lineage>
        <taxon>Eukaryota</taxon>
        <taxon>Viridiplantae</taxon>
        <taxon>Streptophyta</taxon>
        <taxon>Embryophyta</taxon>
        <taxon>Tracheophyta</taxon>
        <taxon>Spermatophyta</taxon>
        <taxon>Magnoliopsida</taxon>
        <taxon>eudicotyledons</taxon>
        <taxon>Gunneridae</taxon>
        <taxon>Pentapetalae</taxon>
        <taxon>rosids</taxon>
        <taxon>fabids</taxon>
        <taxon>Malpighiales</taxon>
        <taxon>Rhizophoraceae</taxon>
        <taxon>Rhizophora</taxon>
    </lineage>
</organism>
<proteinExistence type="predicted"/>
<sequence length="30" mass="3751">MRALVCTRKSFKFCFVQLHLPLYMCWKLRM</sequence>